<gene>
    <name evidence="1" type="ORF">HX797_27600</name>
</gene>
<dbReference type="EMBL" id="JACAOZ010000041">
    <property type="protein sequence ID" value="NVZ60032.1"/>
    <property type="molecule type" value="Genomic_DNA"/>
</dbReference>
<comment type="caution">
    <text evidence="1">The sequence shown here is derived from an EMBL/GenBank/DDBJ whole genome shotgun (WGS) entry which is preliminary data.</text>
</comment>
<organism evidence="1 2">
    <name type="scientific">Pseudomonas edaphica</name>
    <dbReference type="NCBI Taxonomy" id="2006980"/>
    <lineage>
        <taxon>Bacteria</taxon>
        <taxon>Pseudomonadati</taxon>
        <taxon>Pseudomonadota</taxon>
        <taxon>Gammaproteobacteria</taxon>
        <taxon>Pseudomonadales</taxon>
        <taxon>Pseudomonadaceae</taxon>
        <taxon>Pseudomonas</taxon>
    </lineage>
</organism>
<evidence type="ECO:0000313" key="1">
    <source>
        <dbReference type="EMBL" id="NVZ60032.1"/>
    </source>
</evidence>
<dbReference type="Proteomes" id="UP000560470">
    <property type="component" value="Unassembled WGS sequence"/>
</dbReference>
<evidence type="ECO:0000313" key="2">
    <source>
        <dbReference type="Proteomes" id="UP000560470"/>
    </source>
</evidence>
<dbReference type="AlphaFoldDB" id="A0A7Y7V9S3"/>
<reference evidence="1 2" key="1">
    <citation type="submission" date="2020-04" db="EMBL/GenBank/DDBJ databases">
        <title>Molecular characterization of pseudomonads from Agaricus bisporus reveal novel blotch 2 pathogens in Western Europe.</title>
        <authorList>
            <person name="Taparia T."/>
            <person name="Krijger M."/>
            <person name="Haynes E."/>
            <person name="Elpinstone J.G."/>
            <person name="Noble R."/>
            <person name="Van Der Wolf J."/>
        </authorList>
    </citation>
    <scope>NUCLEOTIDE SEQUENCE [LARGE SCALE GENOMIC DNA]</scope>
    <source>
        <strain evidence="1 2">B7002</strain>
    </source>
</reference>
<proteinExistence type="predicted"/>
<name>A0A7Y7V9S3_9PSED</name>
<dbReference type="RefSeq" id="WP_177034930.1">
    <property type="nucleotide sequence ID" value="NZ_JACAOZ010000041.1"/>
</dbReference>
<accession>A0A7Y7V9S3</accession>
<protein>
    <submittedName>
        <fullName evidence="1">Uncharacterized protein</fullName>
    </submittedName>
</protein>
<sequence length="74" mass="8224">MAMIDSDRLKFFLGAAQDAKAAWVDAGKVLVGIDRYDRAAWEQAQLQVEQALNAYNSKARDVTTLVLLLIKQAE</sequence>